<dbReference type="OrthoDB" id="2013972at2759"/>
<dbReference type="InterPro" id="IPR029063">
    <property type="entry name" value="SAM-dependent_MTases_sf"/>
</dbReference>
<dbReference type="GeneID" id="54299144"/>
<name>A0A6A6BXI1_9PEZI</name>
<dbReference type="Gene3D" id="3.40.50.150">
    <property type="entry name" value="Vaccinia Virus protein VP39"/>
    <property type="match status" value="1"/>
</dbReference>
<dbReference type="AlphaFoldDB" id="A0A6A6BXI1"/>
<keyword evidence="3" id="KW-1185">Reference proteome</keyword>
<accession>A0A6A6BXI1</accession>
<evidence type="ECO:0008006" key="4">
    <source>
        <dbReference type="Google" id="ProtNLM"/>
    </source>
</evidence>
<evidence type="ECO:0000313" key="2">
    <source>
        <dbReference type="EMBL" id="KAF2147597.1"/>
    </source>
</evidence>
<evidence type="ECO:0000256" key="1">
    <source>
        <dbReference type="SAM" id="MobiDB-lite"/>
    </source>
</evidence>
<gene>
    <name evidence="2" type="ORF">K452DRAFT_293995</name>
</gene>
<dbReference type="SUPFAM" id="SSF53335">
    <property type="entry name" value="S-adenosyl-L-methionine-dependent methyltransferases"/>
    <property type="match status" value="1"/>
</dbReference>
<dbReference type="CDD" id="cd02440">
    <property type="entry name" value="AdoMet_MTases"/>
    <property type="match status" value="1"/>
</dbReference>
<dbReference type="PANTHER" id="PTHR43591">
    <property type="entry name" value="METHYLTRANSFERASE"/>
    <property type="match status" value="1"/>
</dbReference>
<organism evidence="2 3">
    <name type="scientific">Aplosporella prunicola CBS 121167</name>
    <dbReference type="NCBI Taxonomy" id="1176127"/>
    <lineage>
        <taxon>Eukaryota</taxon>
        <taxon>Fungi</taxon>
        <taxon>Dikarya</taxon>
        <taxon>Ascomycota</taxon>
        <taxon>Pezizomycotina</taxon>
        <taxon>Dothideomycetes</taxon>
        <taxon>Dothideomycetes incertae sedis</taxon>
        <taxon>Botryosphaeriales</taxon>
        <taxon>Aplosporellaceae</taxon>
        <taxon>Aplosporella</taxon>
    </lineage>
</organism>
<dbReference type="Proteomes" id="UP000799438">
    <property type="component" value="Unassembled WGS sequence"/>
</dbReference>
<feature type="region of interest" description="Disordered" evidence="1">
    <location>
        <begin position="342"/>
        <end position="381"/>
    </location>
</feature>
<dbReference type="RefSeq" id="XP_033403305.1">
    <property type="nucleotide sequence ID" value="XM_033541647.1"/>
</dbReference>
<reference evidence="2" key="1">
    <citation type="journal article" date="2020" name="Stud. Mycol.">
        <title>101 Dothideomycetes genomes: a test case for predicting lifestyles and emergence of pathogens.</title>
        <authorList>
            <person name="Haridas S."/>
            <person name="Albert R."/>
            <person name="Binder M."/>
            <person name="Bloem J."/>
            <person name="Labutti K."/>
            <person name="Salamov A."/>
            <person name="Andreopoulos B."/>
            <person name="Baker S."/>
            <person name="Barry K."/>
            <person name="Bills G."/>
            <person name="Bluhm B."/>
            <person name="Cannon C."/>
            <person name="Castanera R."/>
            <person name="Culley D."/>
            <person name="Daum C."/>
            <person name="Ezra D."/>
            <person name="Gonzalez J."/>
            <person name="Henrissat B."/>
            <person name="Kuo A."/>
            <person name="Liang C."/>
            <person name="Lipzen A."/>
            <person name="Lutzoni F."/>
            <person name="Magnuson J."/>
            <person name="Mondo S."/>
            <person name="Nolan M."/>
            <person name="Ohm R."/>
            <person name="Pangilinan J."/>
            <person name="Park H.-J."/>
            <person name="Ramirez L."/>
            <person name="Alfaro M."/>
            <person name="Sun H."/>
            <person name="Tritt A."/>
            <person name="Yoshinaga Y."/>
            <person name="Zwiers L.-H."/>
            <person name="Turgeon B."/>
            <person name="Goodwin S."/>
            <person name="Spatafora J."/>
            <person name="Crous P."/>
            <person name="Grigoriev I."/>
        </authorList>
    </citation>
    <scope>NUCLEOTIDE SEQUENCE</scope>
    <source>
        <strain evidence="2">CBS 121167</strain>
    </source>
</reference>
<proteinExistence type="predicted"/>
<evidence type="ECO:0000313" key="3">
    <source>
        <dbReference type="Proteomes" id="UP000799438"/>
    </source>
</evidence>
<dbReference type="PANTHER" id="PTHR43591:SF24">
    <property type="entry name" value="2-METHOXY-6-POLYPRENYL-1,4-BENZOQUINOL METHYLASE, MITOCHONDRIAL"/>
    <property type="match status" value="1"/>
</dbReference>
<protein>
    <recommendedName>
        <fullName evidence="4">Methyltransferase domain-containing protein</fullName>
    </recommendedName>
</protein>
<sequence>MTDPGDEGASTSGSSSFLGQHLEIDTDSAYGDDSESVLSAFTSAMSAATDYRYENGRRYHAYDDGAYYLPNDEDELDRLDLQHEMWKMVLKGALYMSPIPDSVQSVLDVGCGTGVWSIQFAEEHPGAQVIGTDLSPVQPSFVPPNCSFLVDNAEKEWAFDQKFDFVHVRMLCMGMHSWPRFFRQCWENMEPGGWLEVREIMFPWGAAGHGPQDLEQIAKSPLLEWSDLVRQGAAKVGIDTKACLRFEELLRGQGFVNVRRKDVQWPLGIWPKGEEQKKLGAYAVENLKSGLQGISTAVFSRNLGMSREEIEVRLAHARKDLKEGRYYAPIFMYSCQKPDVQKASAEPAFEARTISDAPASGKHSDNGKDQEPESNGRRMPQ</sequence>
<dbReference type="EMBL" id="ML995474">
    <property type="protein sequence ID" value="KAF2147597.1"/>
    <property type="molecule type" value="Genomic_DNA"/>
</dbReference>
<dbReference type="Pfam" id="PF13489">
    <property type="entry name" value="Methyltransf_23"/>
    <property type="match status" value="1"/>
</dbReference>
<dbReference type="GO" id="GO:0008168">
    <property type="term" value="F:methyltransferase activity"/>
    <property type="evidence" value="ECO:0007669"/>
    <property type="project" value="TreeGrafter"/>
</dbReference>
<feature type="compositionally biased region" description="Basic and acidic residues" evidence="1">
    <location>
        <begin position="362"/>
        <end position="381"/>
    </location>
</feature>